<evidence type="ECO:0000256" key="1">
    <source>
        <dbReference type="SAM" id="Phobius"/>
    </source>
</evidence>
<reference evidence="2 3" key="1">
    <citation type="submission" date="2022-03" db="EMBL/GenBank/DDBJ databases">
        <title>Complete genome sequence of Lysobacter capsici VKM B-2533 and Lysobacter gummosus 10.1.1, promising sources of lytic agents.</title>
        <authorList>
            <person name="Tarlachkov S.V."/>
            <person name="Kudryakova I.V."/>
            <person name="Afoshin A.S."/>
            <person name="Leontyevskaya E.A."/>
            <person name="Leontyevskaya N.V."/>
        </authorList>
    </citation>
    <scope>NUCLEOTIDE SEQUENCE [LARGE SCALE GENOMIC DNA]</scope>
    <source>
        <strain evidence="2 3">10.1.1</strain>
    </source>
</reference>
<feature type="transmembrane region" description="Helical" evidence="1">
    <location>
        <begin position="48"/>
        <end position="71"/>
    </location>
</feature>
<name>A0ABY3X637_9GAMM</name>
<keyword evidence="3" id="KW-1185">Reference proteome</keyword>
<sequence length="224" mass="25384">MSALTMELDDLKLAWHELDRKLERQYTMDLLRLREERGQRVKSGLRPLVWGQALQMLFGVVCVIWGILFWMHHLGSAHLVAFGLIVNVYGIALIACGGAIHALVANNDYTAPVVAIQKRLASLRTTYIRAGLAVGLAWWLIWMPFVSMLLMTLFGVDLYRNAPSVFIAGTVVGVAGLLATWWFYRWARHPSRPRLAKLVEDNVTAASLRRAQALLDEIKQFERE</sequence>
<dbReference type="GO" id="GO:0004674">
    <property type="term" value="F:protein serine/threonine kinase activity"/>
    <property type="evidence" value="ECO:0007669"/>
    <property type="project" value="UniProtKB-KW"/>
</dbReference>
<dbReference type="RefSeq" id="WP_148648947.1">
    <property type="nucleotide sequence ID" value="NZ_CP011131.1"/>
</dbReference>
<keyword evidence="2" id="KW-0418">Kinase</keyword>
<evidence type="ECO:0000313" key="3">
    <source>
        <dbReference type="Proteomes" id="UP000829194"/>
    </source>
</evidence>
<accession>A0ABY3X637</accession>
<organism evidence="2 3">
    <name type="scientific">Lysobacter gummosus</name>
    <dbReference type="NCBI Taxonomy" id="262324"/>
    <lineage>
        <taxon>Bacteria</taxon>
        <taxon>Pseudomonadati</taxon>
        <taxon>Pseudomonadota</taxon>
        <taxon>Gammaproteobacteria</taxon>
        <taxon>Lysobacterales</taxon>
        <taxon>Lysobacteraceae</taxon>
        <taxon>Lysobacter</taxon>
    </lineage>
</organism>
<proteinExistence type="predicted"/>
<feature type="transmembrane region" description="Helical" evidence="1">
    <location>
        <begin position="77"/>
        <end position="105"/>
    </location>
</feature>
<keyword evidence="2" id="KW-0723">Serine/threonine-protein kinase</keyword>
<keyword evidence="2" id="KW-0808">Transferase</keyword>
<dbReference type="EMBL" id="CP093547">
    <property type="protein sequence ID" value="UNP28034.1"/>
    <property type="molecule type" value="Genomic_DNA"/>
</dbReference>
<keyword evidence="1" id="KW-0472">Membrane</keyword>
<gene>
    <name evidence="2" type="ORF">MOV92_16195</name>
</gene>
<keyword evidence="1" id="KW-0812">Transmembrane</keyword>
<evidence type="ECO:0000313" key="2">
    <source>
        <dbReference type="EMBL" id="UNP28034.1"/>
    </source>
</evidence>
<feature type="transmembrane region" description="Helical" evidence="1">
    <location>
        <begin position="126"/>
        <end position="145"/>
    </location>
</feature>
<dbReference type="Proteomes" id="UP000829194">
    <property type="component" value="Chromosome"/>
</dbReference>
<keyword evidence="1" id="KW-1133">Transmembrane helix</keyword>
<protein>
    <submittedName>
        <fullName evidence="2">Serine/threonine protein kinase</fullName>
    </submittedName>
</protein>
<feature type="transmembrane region" description="Helical" evidence="1">
    <location>
        <begin position="165"/>
        <end position="184"/>
    </location>
</feature>